<dbReference type="InterPro" id="IPR008258">
    <property type="entry name" value="Transglycosylase_SLT_dom_1"/>
</dbReference>
<dbReference type="Pfam" id="PF01464">
    <property type="entry name" value="SLT"/>
    <property type="match status" value="1"/>
</dbReference>
<reference evidence="2 3" key="1">
    <citation type="submission" date="2019-02" db="EMBL/GenBank/DDBJ databases">
        <title>Marinobacter halodurans sp. nov., a marine bacterium isolated from sea tidal flat.</title>
        <authorList>
            <person name="Yoo Y."/>
            <person name="Lee D.W."/>
            <person name="Kim B.S."/>
            <person name="Kim J.-J."/>
        </authorList>
    </citation>
    <scope>NUCLEOTIDE SEQUENCE [LARGE SCALE GENOMIC DNA]</scope>
    <source>
        <strain evidence="2 3">YJ-S3-2</strain>
    </source>
</reference>
<dbReference type="SUPFAM" id="SSF53955">
    <property type="entry name" value="Lysozyme-like"/>
    <property type="match status" value="1"/>
</dbReference>
<dbReference type="Gene3D" id="1.10.530.10">
    <property type="match status" value="1"/>
</dbReference>
<dbReference type="RefSeq" id="WP_131480496.1">
    <property type="nucleotide sequence ID" value="NZ_SJDL01000008.1"/>
</dbReference>
<organism evidence="2 3">
    <name type="scientific">Marinobacter halodurans</name>
    <dbReference type="NCBI Taxonomy" id="2528979"/>
    <lineage>
        <taxon>Bacteria</taxon>
        <taxon>Pseudomonadati</taxon>
        <taxon>Pseudomonadota</taxon>
        <taxon>Gammaproteobacteria</taxon>
        <taxon>Pseudomonadales</taxon>
        <taxon>Marinobacteraceae</taxon>
        <taxon>Marinobacter</taxon>
    </lineage>
</organism>
<evidence type="ECO:0000259" key="1">
    <source>
        <dbReference type="Pfam" id="PF01464"/>
    </source>
</evidence>
<comment type="caution">
    <text evidence="2">The sequence shown here is derived from an EMBL/GenBank/DDBJ whole genome shotgun (WGS) entry which is preliminary data.</text>
</comment>
<proteinExistence type="predicted"/>
<dbReference type="InterPro" id="IPR023346">
    <property type="entry name" value="Lysozyme-like_dom_sf"/>
</dbReference>
<accession>A0ABY1ZMA8</accession>
<dbReference type="Proteomes" id="UP000313645">
    <property type="component" value="Unassembled WGS sequence"/>
</dbReference>
<evidence type="ECO:0000313" key="2">
    <source>
        <dbReference type="EMBL" id="TBW57438.1"/>
    </source>
</evidence>
<evidence type="ECO:0000313" key="3">
    <source>
        <dbReference type="Proteomes" id="UP000313645"/>
    </source>
</evidence>
<sequence length="160" mass="17732">MDLPPPPVIPSDTPPAIIKQMEQPSPVTQDCVDRVSAYYQVHPLVLSLVAQVEGGSTGTVAQNSNATSDLGVMQINSIHLQELKKNGITRAMVENNGCLNLSVAAWYLREVTAGIQVNSAEDWFRAIARYHSKTEQYNKVYANKLMERYKAMIEAYNYGS</sequence>
<keyword evidence="3" id="KW-1185">Reference proteome</keyword>
<feature type="domain" description="Transglycosylase SLT" evidence="1">
    <location>
        <begin position="32"/>
        <end position="143"/>
    </location>
</feature>
<dbReference type="CDD" id="cd13400">
    <property type="entry name" value="LT_IagB-like"/>
    <property type="match status" value="1"/>
</dbReference>
<dbReference type="EMBL" id="SJDL01000008">
    <property type="protein sequence ID" value="TBW57438.1"/>
    <property type="molecule type" value="Genomic_DNA"/>
</dbReference>
<gene>
    <name evidence="2" type="ORF">EZI54_07200</name>
</gene>
<protein>
    <submittedName>
        <fullName evidence="2">Lytic transglycosylase</fullName>
    </submittedName>
</protein>
<name>A0ABY1ZMA8_9GAMM</name>